<dbReference type="InterPro" id="IPR005331">
    <property type="entry name" value="Sulfotransferase"/>
</dbReference>
<proteinExistence type="inferred from homology"/>
<evidence type="ECO:0000256" key="5">
    <source>
        <dbReference type="ARBA" id="ARBA00022989"/>
    </source>
</evidence>
<evidence type="ECO:0000256" key="7">
    <source>
        <dbReference type="ARBA" id="ARBA00023180"/>
    </source>
</evidence>
<keyword evidence="6 8" id="KW-0472">Membrane</keyword>
<name>A0AAV4DNJ6_9GAST</name>
<evidence type="ECO:0000256" key="1">
    <source>
        <dbReference type="ARBA" id="ARBA00004167"/>
    </source>
</evidence>
<keyword evidence="4 8" id="KW-0812">Transmembrane</keyword>
<evidence type="ECO:0000256" key="2">
    <source>
        <dbReference type="ARBA" id="ARBA00010109"/>
    </source>
</evidence>
<dbReference type="EC" id="2.8.2.-" evidence="8"/>
<keyword evidence="10" id="KW-1185">Reference proteome</keyword>
<keyword evidence="8" id="KW-0735">Signal-anchor</keyword>
<comment type="similarity">
    <text evidence="2 8">Belongs to the sulfotransferase 6 family.</text>
</comment>
<evidence type="ECO:0000256" key="8">
    <source>
        <dbReference type="RuleBase" id="RU364122"/>
    </source>
</evidence>
<dbReference type="Gene3D" id="3.40.50.300">
    <property type="entry name" value="P-loop containing nucleotide triphosphate hydrolases"/>
    <property type="match status" value="1"/>
</dbReference>
<dbReference type="Pfam" id="PF03567">
    <property type="entry name" value="Sulfotransfer_2"/>
    <property type="match status" value="1"/>
</dbReference>
<protein>
    <recommendedName>
        <fullName evidence="8">Heparan-sulfate 6-O-sulfotransferase</fullName>
        <ecNumber evidence="8">2.8.2.-</ecNumber>
    </recommendedName>
</protein>
<organism evidence="9 10">
    <name type="scientific">Plakobranchus ocellatus</name>
    <dbReference type="NCBI Taxonomy" id="259542"/>
    <lineage>
        <taxon>Eukaryota</taxon>
        <taxon>Metazoa</taxon>
        <taxon>Spiralia</taxon>
        <taxon>Lophotrochozoa</taxon>
        <taxon>Mollusca</taxon>
        <taxon>Gastropoda</taxon>
        <taxon>Heterobranchia</taxon>
        <taxon>Euthyneura</taxon>
        <taxon>Panpulmonata</taxon>
        <taxon>Sacoglossa</taxon>
        <taxon>Placobranchoidea</taxon>
        <taxon>Plakobranchidae</taxon>
        <taxon>Plakobranchus</taxon>
    </lineage>
</organism>
<gene>
    <name evidence="9" type="ORF">PoB_007201100</name>
</gene>
<accession>A0AAV4DNJ6</accession>
<comment type="function">
    <text evidence="8">6-O-sulfation enzyme which catalyzes the transfer of sulfate from 3'-phosphoadenosine 5'-phosphosulfate (PAPS) to position 6 of the N-sulfoglucosamine residue (GlcNS) of heparan sulfate.</text>
</comment>
<comment type="subcellular location">
    <subcellularLocation>
        <location evidence="1">Membrane</location>
        <topology evidence="1">Single-pass membrane protein</topology>
    </subcellularLocation>
    <subcellularLocation>
        <location evidence="8">Membrane</location>
        <topology evidence="8">Single-pass type II membrane protein</topology>
    </subcellularLocation>
</comment>
<dbReference type="SUPFAM" id="SSF52540">
    <property type="entry name" value="P-loop containing nucleoside triphosphate hydrolases"/>
    <property type="match status" value="1"/>
</dbReference>
<dbReference type="Proteomes" id="UP000735302">
    <property type="component" value="Unassembled WGS sequence"/>
</dbReference>
<evidence type="ECO:0000256" key="3">
    <source>
        <dbReference type="ARBA" id="ARBA00022679"/>
    </source>
</evidence>
<dbReference type="GO" id="GO:0016020">
    <property type="term" value="C:membrane"/>
    <property type="evidence" value="ECO:0007669"/>
    <property type="project" value="UniProtKB-SubCell"/>
</dbReference>
<dbReference type="PANTHER" id="PTHR12812:SF0">
    <property type="entry name" value="HEPARAN-SULFATE 6-O-SULFOTRANSFERASE"/>
    <property type="match status" value="1"/>
</dbReference>
<dbReference type="EMBL" id="BLXT01008064">
    <property type="protein sequence ID" value="GFO45506.1"/>
    <property type="molecule type" value="Genomic_DNA"/>
</dbReference>
<comment type="caution">
    <text evidence="9">The sequence shown here is derived from an EMBL/GenBank/DDBJ whole genome shotgun (WGS) entry which is preliminary data.</text>
</comment>
<dbReference type="InterPro" id="IPR010635">
    <property type="entry name" value="Heparan_SO4-6-sulfoTrfase"/>
</dbReference>
<feature type="transmembrane region" description="Helical" evidence="8">
    <location>
        <begin position="29"/>
        <end position="47"/>
    </location>
</feature>
<evidence type="ECO:0000313" key="10">
    <source>
        <dbReference type="Proteomes" id="UP000735302"/>
    </source>
</evidence>
<sequence>MPASDRHFSSWFRLWTYYRFGLARESSQLFMAVASSLVILLWISVYARVSSPVLFSPDHLAVKRALAADAKISAENFEFWRRKGLRMAELRFLKPDPDGILLDDVQAYRSNLLIQHALPKQDLQFAIHIGMGSDDSSGRAVGYQVRGQRFKYQSEPNQFFIAPLCPPSIKWVKPIKVNFNESDVLVMLHMQKTGGTSWDNHLVLNMDPGCDCHGMNERTRVECRCWNSRGQVWMINRNSVNWPCGLHASYTELTSCLDAWFSAQPNENRTRNYRYMTVLRDPVTRFFSEWMNVRGGRTWMESRLHCDGRDATIDEVPWCFQGSRWLEPTLDDGNMGINRMTRMLANLSLSDCYRQTSNKTKKERDEIMLASAKANLASFAAFGLTEYPKETQALIEKSVLGMTFKQPLSRDPDINYGTSYVIFSDIVWNKMVDANQLDVRLYQYAKDLFFQRLQAAGISRYVGEHEAMTVPDNYTYKLIKMV</sequence>
<evidence type="ECO:0000256" key="4">
    <source>
        <dbReference type="ARBA" id="ARBA00022692"/>
    </source>
</evidence>
<keyword evidence="7" id="KW-0325">Glycoprotein</keyword>
<keyword evidence="3 8" id="KW-0808">Transferase</keyword>
<evidence type="ECO:0000313" key="9">
    <source>
        <dbReference type="EMBL" id="GFO45506.1"/>
    </source>
</evidence>
<comment type="catalytic activity">
    <reaction evidence="8">
        <text>alpha-D-glucosaminyl-[heparan sulfate](n) + 3'-phosphoadenylyl sulfate = 6-sulfo-alpha-D-glucosaminyl-[heparan sulfate](n) + adenosine 3',5'-bisphosphate + H(+)</text>
        <dbReference type="Rhea" id="RHEA:56604"/>
        <dbReference type="Rhea" id="RHEA-COMP:9830"/>
        <dbReference type="Rhea" id="RHEA-COMP:14621"/>
        <dbReference type="ChEBI" id="CHEBI:15378"/>
        <dbReference type="ChEBI" id="CHEBI:58339"/>
        <dbReference type="ChEBI" id="CHEBI:58343"/>
        <dbReference type="ChEBI" id="CHEBI:58388"/>
        <dbReference type="ChEBI" id="CHEBI:140604"/>
    </reaction>
</comment>
<dbReference type="InterPro" id="IPR027417">
    <property type="entry name" value="P-loop_NTPase"/>
</dbReference>
<evidence type="ECO:0000256" key="6">
    <source>
        <dbReference type="ARBA" id="ARBA00023136"/>
    </source>
</evidence>
<dbReference type="PANTHER" id="PTHR12812">
    <property type="entry name" value="HEPARAN SULFATE 6-O-SULFOTRANSFERASE 3"/>
    <property type="match status" value="1"/>
</dbReference>
<dbReference type="GO" id="GO:0017095">
    <property type="term" value="F:heparan sulfate 6-sulfotransferase activity"/>
    <property type="evidence" value="ECO:0007669"/>
    <property type="project" value="TreeGrafter"/>
</dbReference>
<reference evidence="9 10" key="1">
    <citation type="journal article" date="2021" name="Elife">
        <title>Chloroplast acquisition without the gene transfer in kleptoplastic sea slugs, Plakobranchus ocellatus.</title>
        <authorList>
            <person name="Maeda T."/>
            <person name="Takahashi S."/>
            <person name="Yoshida T."/>
            <person name="Shimamura S."/>
            <person name="Takaki Y."/>
            <person name="Nagai Y."/>
            <person name="Toyoda A."/>
            <person name="Suzuki Y."/>
            <person name="Arimoto A."/>
            <person name="Ishii H."/>
            <person name="Satoh N."/>
            <person name="Nishiyama T."/>
            <person name="Hasebe M."/>
            <person name="Maruyama T."/>
            <person name="Minagawa J."/>
            <person name="Obokata J."/>
            <person name="Shigenobu S."/>
        </authorList>
    </citation>
    <scope>NUCLEOTIDE SEQUENCE [LARGE SCALE GENOMIC DNA]</scope>
</reference>
<dbReference type="AlphaFoldDB" id="A0AAV4DNJ6"/>
<keyword evidence="5 8" id="KW-1133">Transmembrane helix</keyword>